<name>A0A2P2PTW3_RHIMU</name>
<sequence>MECLRSPKNYSPELLLIQRYPLPLQLD</sequence>
<accession>A0A2P2PTW3</accession>
<dbReference type="EMBL" id="GGEC01077692">
    <property type="protein sequence ID" value="MBX58176.1"/>
    <property type="molecule type" value="Transcribed_RNA"/>
</dbReference>
<evidence type="ECO:0000313" key="1">
    <source>
        <dbReference type="EMBL" id="MBX58176.1"/>
    </source>
</evidence>
<proteinExistence type="predicted"/>
<protein>
    <submittedName>
        <fullName evidence="1">Uncharacterized protein</fullName>
    </submittedName>
</protein>
<dbReference type="AlphaFoldDB" id="A0A2P2PTW3"/>
<organism evidence="1">
    <name type="scientific">Rhizophora mucronata</name>
    <name type="common">Asiatic mangrove</name>
    <dbReference type="NCBI Taxonomy" id="61149"/>
    <lineage>
        <taxon>Eukaryota</taxon>
        <taxon>Viridiplantae</taxon>
        <taxon>Streptophyta</taxon>
        <taxon>Embryophyta</taxon>
        <taxon>Tracheophyta</taxon>
        <taxon>Spermatophyta</taxon>
        <taxon>Magnoliopsida</taxon>
        <taxon>eudicotyledons</taxon>
        <taxon>Gunneridae</taxon>
        <taxon>Pentapetalae</taxon>
        <taxon>rosids</taxon>
        <taxon>fabids</taxon>
        <taxon>Malpighiales</taxon>
        <taxon>Rhizophoraceae</taxon>
        <taxon>Rhizophora</taxon>
    </lineage>
</organism>
<reference evidence="1" key="1">
    <citation type="submission" date="2018-02" db="EMBL/GenBank/DDBJ databases">
        <title>Rhizophora mucronata_Transcriptome.</title>
        <authorList>
            <person name="Meera S.P."/>
            <person name="Sreeshan A."/>
            <person name="Augustine A."/>
        </authorList>
    </citation>
    <scope>NUCLEOTIDE SEQUENCE</scope>
    <source>
        <tissue evidence="1">Leaf</tissue>
    </source>
</reference>